<keyword evidence="2" id="KW-0732">Signal</keyword>
<evidence type="ECO:0000313" key="4">
    <source>
        <dbReference type="Proteomes" id="UP000062255"/>
    </source>
</evidence>
<dbReference type="RefSeq" id="WP_049748748.1">
    <property type="nucleotide sequence ID" value="NZ_CP012150.1"/>
</dbReference>
<dbReference type="EMBL" id="CP012150">
    <property type="protein sequence ID" value="AKS36327.1"/>
    <property type="molecule type" value="Genomic_DNA"/>
</dbReference>
<sequence>MTMMFRSPRLLRRTRLVLAGAFAALLLAAAASAQWATLASLAGFATAITVIAAAFIGWEHMVAAARSDGLIDFPDS</sequence>
<dbReference type="AlphaFoldDB" id="A0A0K0XG47"/>
<keyword evidence="1" id="KW-0812">Transmembrane</keyword>
<dbReference type="PATRIC" id="fig|134601.6.peg.2901"/>
<feature type="chain" id="PRO_5039360825" evidence="2">
    <location>
        <begin position="34"/>
        <end position="76"/>
    </location>
</feature>
<name>A0A0K0XG47_MYCGD</name>
<keyword evidence="1" id="KW-1133">Transmembrane helix</keyword>
<feature type="transmembrane region" description="Helical" evidence="1">
    <location>
        <begin position="41"/>
        <end position="58"/>
    </location>
</feature>
<dbReference type="KEGG" id="mgo:AFA91_13990"/>
<proteinExistence type="predicted"/>
<gene>
    <name evidence="3" type="ORF">AFA91_13990</name>
</gene>
<organism evidence="3 4">
    <name type="scientific">Mycolicibacterium goodii</name>
    <name type="common">Mycobacterium goodii</name>
    <dbReference type="NCBI Taxonomy" id="134601"/>
    <lineage>
        <taxon>Bacteria</taxon>
        <taxon>Bacillati</taxon>
        <taxon>Actinomycetota</taxon>
        <taxon>Actinomycetes</taxon>
        <taxon>Mycobacteriales</taxon>
        <taxon>Mycobacteriaceae</taxon>
        <taxon>Mycolicibacterium</taxon>
    </lineage>
</organism>
<reference evidence="3 4" key="1">
    <citation type="submission" date="2015-07" db="EMBL/GenBank/DDBJ databases">
        <title>Complete genome sequence of Mycobacterium goodii X7B, a facultative thermophilic biodesulfurizing bacterium.</title>
        <authorList>
            <person name="Yu B."/>
            <person name="Li F."/>
            <person name="Xu P."/>
        </authorList>
    </citation>
    <scope>NUCLEOTIDE SEQUENCE [LARGE SCALE GENOMIC DNA]</scope>
    <source>
        <strain evidence="3 4">X7B</strain>
    </source>
</reference>
<evidence type="ECO:0000313" key="3">
    <source>
        <dbReference type="EMBL" id="AKS36327.1"/>
    </source>
</evidence>
<evidence type="ECO:0000256" key="1">
    <source>
        <dbReference type="SAM" id="Phobius"/>
    </source>
</evidence>
<protein>
    <submittedName>
        <fullName evidence="3">Uncharacterized protein</fullName>
    </submittedName>
</protein>
<evidence type="ECO:0000256" key="2">
    <source>
        <dbReference type="SAM" id="SignalP"/>
    </source>
</evidence>
<keyword evidence="1" id="KW-0472">Membrane</keyword>
<dbReference type="STRING" id="134601.AFA91_13990"/>
<feature type="signal peptide" evidence="2">
    <location>
        <begin position="1"/>
        <end position="33"/>
    </location>
</feature>
<dbReference type="Proteomes" id="UP000062255">
    <property type="component" value="Chromosome"/>
</dbReference>
<accession>A0A0K0XG47</accession>